<dbReference type="Gene3D" id="3.40.50.720">
    <property type="entry name" value="NAD(P)-binding Rossmann-like Domain"/>
    <property type="match status" value="1"/>
</dbReference>
<feature type="binding site" evidence="7">
    <location>
        <position position="337"/>
    </location>
    <ligand>
        <name>NAD(+)</name>
        <dbReference type="ChEBI" id="CHEBI:57540"/>
    </ligand>
</feature>
<evidence type="ECO:0000256" key="5">
    <source>
        <dbReference type="PIRSR" id="PIRSR000114-1"/>
    </source>
</evidence>
<feature type="binding site" evidence="7">
    <location>
        <begin position="39"/>
        <end position="44"/>
    </location>
    <ligand>
        <name>NAD(+)</name>
        <dbReference type="ChEBI" id="CHEBI:57540"/>
    </ligand>
</feature>
<accession>A0A1E4SYI4</accession>
<dbReference type="InterPro" id="IPR006168">
    <property type="entry name" value="G3P_DH_NAD-dep"/>
</dbReference>
<evidence type="ECO:0000259" key="11">
    <source>
        <dbReference type="Pfam" id="PF07479"/>
    </source>
</evidence>
<feature type="binding site" evidence="7">
    <location>
        <position position="308"/>
    </location>
    <ligand>
        <name>NAD(+)</name>
        <dbReference type="ChEBI" id="CHEBI:57540"/>
    </ligand>
</feature>
<feature type="binding site" evidence="6">
    <location>
        <position position="150"/>
    </location>
    <ligand>
        <name>substrate</name>
    </ligand>
</feature>
<dbReference type="EMBL" id="KV453856">
    <property type="protein sequence ID" value="ODV84566.1"/>
    <property type="molecule type" value="Genomic_DNA"/>
</dbReference>
<proteinExistence type="inferred from homology"/>
<dbReference type="AlphaFoldDB" id="A0A1E4SYI4"/>
<evidence type="ECO:0000256" key="2">
    <source>
        <dbReference type="ARBA" id="ARBA00023002"/>
    </source>
</evidence>
<dbReference type="SUPFAM" id="SSF48179">
    <property type="entry name" value="6-phosphogluconate dehydrogenase C-terminal domain-like"/>
    <property type="match status" value="1"/>
</dbReference>
<dbReference type="InterPro" id="IPR017751">
    <property type="entry name" value="G3P_DH_NAD-dep_euk"/>
</dbReference>
<dbReference type="NCBIfam" id="TIGR03376">
    <property type="entry name" value="glycerol3P_DH"/>
    <property type="match status" value="1"/>
</dbReference>
<evidence type="ECO:0000256" key="3">
    <source>
        <dbReference type="ARBA" id="ARBA00023027"/>
    </source>
</evidence>
<dbReference type="FunFam" id="3.40.50.720:FF:000294">
    <property type="entry name" value="Glycerol-3-phosphate dehydrogenase [NAD(+)]"/>
    <property type="match status" value="1"/>
</dbReference>
<feature type="binding site" evidence="6">
    <location>
        <begin position="308"/>
        <end position="309"/>
    </location>
    <ligand>
        <name>substrate</name>
    </ligand>
</feature>
<keyword evidence="3 7" id="KW-0520">NAD</keyword>
<evidence type="ECO:0000256" key="1">
    <source>
        <dbReference type="ARBA" id="ARBA00011009"/>
    </source>
</evidence>
<dbReference type="STRING" id="983967.A0A1E4SYI4"/>
<dbReference type="OrthoDB" id="10263760at2759"/>
<comment type="catalytic activity">
    <reaction evidence="4 9">
        <text>sn-glycerol 3-phosphate + NAD(+) = dihydroxyacetone phosphate + NADH + H(+)</text>
        <dbReference type="Rhea" id="RHEA:11092"/>
        <dbReference type="ChEBI" id="CHEBI:15378"/>
        <dbReference type="ChEBI" id="CHEBI:57540"/>
        <dbReference type="ChEBI" id="CHEBI:57597"/>
        <dbReference type="ChEBI" id="CHEBI:57642"/>
        <dbReference type="ChEBI" id="CHEBI:57945"/>
        <dbReference type="EC" id="1.1.1.8"/>
    </reaction>
</comment>
<name>A0A1E4SYI4_9ASCO</name>
<dbReference type="GO" id="GO:0005975">
    <property type="term" value="P:carbohydrate metabolic process"/>
    <property type="evidence" value="ECO:0007669"/>
    <property type="project" value="InterPro"/>
</dbReference>
<dbReference type="Pfam" id="PF01210">
    <property type="entry name" value="NAD_Gly3P_dh_N"/>
    <property type="match status" value="1"/>
</dbReference>
<dbReference type="Proteomes" id="UP000094801">
    <property type="component" value="Unassembled WGS sequence"/>
</dbReference>
<dbReference type="GO" id="GO:0005634">
    <property type="term" value="C:nucleus"/>
    <property type="evidence" value="ECO:0007669"/>
    <property type="project" value="TreeGrafter"/>
</dbReference>
<dbReference type="PANTHER" id="PTHR11728">
    <property type="entry name" value="GLYCEROL-3-PHOSPHATE DEHYDROGENASE"/>
    <property type="match status" value="1"/>
</dbReference>
<sequence>MSASERLQNITSALSPPSNCSTVLPEDIPQHPFKITVVGSGNWGSTIAKVVAENAIERPQEFEKIVKMWVFEELIDGEKLTEIINTKHENVKYLPDIKLPSNIVAVPDVAEACKDADLIIFNIPHQFLPRVLSQLKGKLLPTARAISCLKGLEVTPEGCKLLSTYITEELGIECGALSGANLAPEVALCKWSETTVAYKIPHDFRGKGKDIDEIVLKHVFHRPYFHVRVIHDVAGVSIAGALKNIIAMAAGFVEGLGWGDNAKSAVMRIGLVELIRFAKTFFEDCHTNTFTHESAGVADLITTCAGGRNVRVGKYMAQHKVSAQEAEKVLLNGMSCQGLYTTKEVYDFLSNMGKIDEFPLFKSTYQIIYEGLPMEKLPELLESLED</sequence>
<dbReference type="GO" id="GO:0051287">
    <property type="term" value="F:NAD binding"/>
    <property type="evidence" value="ECO:0007669"/>
    <property type="project" value="UniProtKB-UniRule"/>
</dbReference>
<dbReference type="EC" id="1.1.1.8" evidence="9"/>
<evidence type="ECO:0000256" key="4">
    <source>
        <dbReference type="ARBA" id="ARBA00048683"/>
    </source>
</evidence>
<feature type="binding site" evidence="7">
    <location>
        <position position="71"/>
    </location>
    <ligand>
        <name>NAD(+)</name>
        <dbReference type="ChEBI" id="CHEBI:57540"/>
    </ligand>
</feature>
<dbReference type="PANTHER" id="PTHR11728:SF8">
    <property type="entry name" value="GLYCEROL-3-PHOSPHATE DEHYDROGENASE [NAD(+)]-RELATED"/>
    <property type="match status" value="1"/>
</dbReference>
<evidence type="ECO:0000256" key="7">
    <source>
        <dbReference type="PIRSR" id="PIRSR000114-3"/>
    </source>
</evidence>
<dbReference type="PRINTS" id="PR00077">
    <property type="entry name" value="GPDHDRGNASE"/>
</dbReference>
<evidence type="ECO:0000256" key="8">
    <source>
        <dbReference type="RuleBase" id="RU000437"/>
    </source>
</evidence>
<keyword evidence="2 8" id="KW-0560">Oxidoreductase</keyword>
<dbReference type="GO" id="GO:0042803">
    <property type="term" value="F:protein homodimerization activity"/>
    <property type="evidence" value="ECO:0007669"/>
    <property type="project" value="InterPro"/>
</dbReference>
<dbReference type="InterPro" id="IPR013328">
    <property type="entry name" value="6PGD_dom2"/>
</dbReference>
<dbReference type="InterPro" id="IPR008927">
    <property type="entry name" value="6-PGluconate_DH-like_C_sf"/>
</dbReference>
<dbReference type="PIRSF" id="PIRSF000114">
    <property type="entry name" value="Glycerol-3-P_dh"/>
    <property type="match status" value="1"/>
</dbReference>
<dbReference type="Pfam" id="PF07479">
    <property type="entry name" value="NAD_Gly3P_dh_C"/>
    <property type="match status" value="1"/>
</dbReference>
<feature type="active site" description="Proton acceptor" evidence="5">
    <location>
        <position position="243"/>
    </location>
</feature>
<feature type="binding site" evidence="7">
    <location>
        <position position="183"/>
    </location>
    <ligand>
        <name>NAD(+)</name>
        <dbReference type="ChEBI" id="CHEBI:57540"/>
    </ligand>
</feature>
<feature type="binding site" evidence="7">
    <location>
        <position position="127"/>
    </location>
    <ligand>
        <name>NAD(+)</name>
        <dbReference type="ChEBI" id="CHEBI:57540"/>
    </ligand>
</feature>
<evidence type="ECO:0000256" key="9">
    <source>
        <dbReference type="RuleBase" id="RU361243"/>
    </source>
</evidence>
<evidence type="ECO:0000256" key="6">
    <source>
        <dbReference type="PIRSR" id="PIRSR000114-2"/>
    </source>
</evidence>
<gene>
    <name evidence="12" type="ORF">CANARDRAFT_29095</name>
</gene>
<dbReference type="InterPro" id="IPR036291">
    <property type="entry name" value="NAD(P)-bd_dom_sf"/>
</dbReference>
<dbReference type="Gene3D" id="1.10.1040.10">
    <property type="entry name" value="N-(1-d-carboxylethyl)-l-norvaline Dehydrogenase, domain 2"/>
    <property type="match status" value="1"/>
</dbReference>
<dbReference type="GO" id="GO:0005829">
    <property type="term" value="C:cytosol"/>
    <property type="evidence" value="ECO:0007669"/>
    <property type="project" value="TreeGrafter"/>
</dbReference>
<evidence type="ECO:0000313" key="13">
    <source>
        <dbReference type="Proteomes" id="UP000094801"/>
    </source>
</evidence>
<feature type="domain" description="Glycerol-3-phosphate dehydrogenase NAD-dependent C-terminal" evidence="11">
    <location>
        <begin position="232"/>
        <end position="377"/>
    </location>
</feature>
<keyword evidence="13" id="KW-1185">Reference proteome</keyword>
<dbReference type="InterPro" id="IPR011128">
    <property type="entry name" value="G3P_DH_NAD-dep_N"/>
</dbReference>
<dbReference type="InterPro" id="IPR006109">
    <property type="entry name" value="G3P_DH_NAD-dep_C"/>
</dbReference>
<evidence type="ECO:0000259" key="10">
    <source>
        <dbReference type="Pfam" id="PF01210"/>
    </source>
</evidence>
<dbReference type="GO" id="GO:0141152">
    <property type="term" value="F:glycerol-3-phosphate dehydrogenase (NAD+) activity"/>
    <property type="evidence" value="ECO:0007669"/>
    <property type="project" value="UniProtKB-UniRule"/>
</dbReference>
<dbReference type="SUPFAM" id="SSF51735">
    <property type="entry name" value="NAD(P)-binding Rossmann-fold domains"/>
    <property type="match status" value="1"/>
</dbReference>
<comment type="similarity">
    <text evidence="1 8">Belongs to the NAD-dependent glycerol-3-phosphate dehydrogenase family.</text>
</comment>
<dbReference type="FunFam" id="1.10.1040.10:FF:000004">
    <property type="entry name" value="Glycerol-3-phosphate dehydrogenase [NAD(+)]"/>
    <property type="match status" value="1"/>
</dbReference>
<feature type="domain" description="Glycerol-3-phosphate dehydrogenase NAD-dependent N-terminal" evidence="10">
    <location>
        <begin position="34"/>
        <end position="199"/>
    </location>
</feature>
<dbReference type="PROSITE" id="PS00957">
    <property type="entry name" value="NAD_G3PDH"/>
    <property type="match status" value="1"/>
</dbReference>
<organism evidence="12 13">
    <name type="scientific">[Candida] arabinofermentans NRRL YB-2248</name>
    <dbReference type="NCBI Taxonomy" id="983967"/>
    <lineage>
        <taxon>Eukaryota</taxon>
        <taxon>Fungi</taxon>
        <taxon>Dikarya</taxon>
        <taxon>Ascomycota</taxon>
        <taxon>Saccharomycotina</taxon>
        <taxon>Pichiomycetes</taxon>
        <taxon>Pichiales</taxon>
        <taxon>Pichiaceae</taxon>
        <taxon>Ogataea</taxon>
        <taxon>Ogataea/Candida clade</taxon>
    </lineage>
</organism>
<protein>
    <recommendedName>
        <fullName evidence="9">Glycerol-3-phosphate dehydrogenase [NAD(+)]</fullName>
        <ecNumber evidence="9">1.1.1.8</ecNumber>
    </recommendedName>
</protein>
<dbReference type="GO" id="GO:0046168">
    <property type="term" value="P:glycerol-3-phosphate catabolic process"/>
    <property type="evidence" value="ECO:0007669"/>
    <property type="project" value="UniProtKB-UniRule"/>
</dbReference>
<evidence type="ECO:0000313" key="12">
    <source>
        <dbReference type="EMBL" id="ODV84566.1"/>
    </source>
</evidence>
<reference evidence="13" key="1">
    <citation type="submission" date="2016-04" db="EMBL/GenBank/DDBJ databases">
        <title>Comparative genomics of biotechnologically important yeasts.</title>
        <authorList>
            <consortium name="DOE Joint Genome Institute"/>
            <person name="Riley R."/>
            <person name="Haridas S."/>
            <person name="Wolfe K.H."/>
            <person name="Lopes M.R."/>
            <person name="Hittinger C.T."/>
            <person name="Goker M."/>
            <person name="Salamov A."/>
            <person name="Wisecaver J."/>
            <person name="Long T.M."/>
            <person name="Aerts A.L."/>
            <person name="Barry K."/>
            <person name="Choi C."/>
            <person name="Clum A."/>
            <person name="Coughlan A.Y."/>
            <person name="Deshpande S."/>
            <person name="Douglass A.P."/>
            <person name="Hanson S.J."/>
            <person name="Klenk H.-P."/>
            <person name="Labutti K."/>
            <person name="Lapidus A."/>
            <person name="Lindquist E."/>
            <person name="Lipzen A."/>
            <person name="Meier-Kolthoff J.P."/>
            <person name="Ohm R.A."/>
            <person name="Otillar R.P."/>
            <person name="Pangilinan J."/>
            <person name="Peng Y."/>
            <person name="Rokas A."/>
            <person name="Rosa C.A."/>
            <person name="Scheuner C."/>
            <person name="Sibirny A.A."/>
            <person name="Slot J.C."/>
            <person name="Stielow J.B."/>
            <person name="Sun H."/>
            <person name="Kurtzman C.P."/>
            <person name="Blackwell M."/>
            <person name="Grigoriev I.V."/>
            <person name="Jeffries T.W."/>
        </authorList>
    </citation>
    <scope>NUCLEOTIDE SEQUENCE [LARGE SCALE GENOMIC DNA]</scope>
    <source>
        <strain evidence="13">NRRL YB-2248</strain>
    </source>
</reference>